<keyword evidence="2" id="KW-0328">Glycosyltransferase</keyword>
<name>A0ABX0ACV5_9GAMM</name>
<dbReference type="PANTHER" id="PTHR12526">
    <property type="entry name" value="GLYCOSYLTRANSFERASE"/>
    <property type="match status" value="1"/>
</dbReference>
<evidence type="ECO:0000256" key="2">
    <source>
        <dbReference type="ARBA" id="ARBA00022676"/>
    </source>
</evidence>
<dbReference type="PANTHER" id="PTHR12526:SF640">
    <property type="entry name" value="COLANIC ACID BIOSYNTHESIS GLYCOSYLTRANSFERASE WCAL-RELATED"/>
    <property type="match status" value="1"/>
</dbReference>
<sequence length="360" mass="39733">MTFRVLALPRYEQLGASSRLRTLQYLPALRAAGIDLEVHSLLDDRYVSGLYNGGISKPLVLKAYGSRVKDLLYSRRYDVVWTEKELLPWVPSSFELALLPAATRLLVDYDDAVFHRYDEHRSSLVRGILGHKVDAIMRRADLVTVGNSYLGARARSAGARAIEWLPTVVDLGRYPEPRVRPPREQLVVGWIGSPSTASYLGLLTPALAGLAARHPVRCVAIGARPDQVLGTPFEAIPWSEESEVQLLSDLDIGVMPLPDAPWERGKCGYKLIQYMACGLPVVASPVGVNSEMVVPGVNGYLASNTAEWANSIELLLEDPIMRQRMGHAGRDKVEQSYSLQVQAPRLAQMLQNLGRRAAQA</sequence>
<gene>
    <name evidence="4" type="ORF">DT603_07675</name>
</gene>
<evidence type="ECO:0000256" key="1">
    <source>
        <dbReference type="ARBA" id="ARBA00009481"/>
    </source>
</evidence>
<dbReference type="CDD" id="cd03801">
    <property type="entry name" value="GT4_PimA-like"/>
    <property type="match status" value="1"/>
</dbReference>
<organism evidence="4 5">
    <name type="scientific">Pseudoxanthomonas gei</name>
    <dbReference type="NCBI Taxonomy" id="1383030"/>
    <lineage>
        <taxon>Bacteria</taxon>
        <taxon>Pseudomonadati</taxon>
        <taxon>Pseudomonadota</taxon>
        <taxon>Gammaproteobacteria</taxon>
        <taxon>Lysobacterales</taxon>
        <taxon>Lysobacteraceae</taxon>
        <taxon>Pseudoxanthomonas</taxon>
    </lineage>
</organism>
<proteinExistence type="inferred from homology"/>
<dbReference type="RefSeq" id="WP_162349285.1">
    <property type="nucleotide sequence ID" value="NZ_QOVG01000004.1"/>
</dbReference>
<comment type="similarity">
    <text evidence="1">Belongs to the glycosyltransferase group 1 family. Glycosyltransferase 4 subfamily.</text>
</comment>
<keyword evidence="3" id="KW-0808">Transferase</keyword>
<evidence type="ECO:0000256" key="3">
    <source>
        <dbReference type="ARBA" id="ARBA00022679"/>
    </source>
</evidence>
<reference evidence="4 5" key="1">
    <citation type="submission" date="2018-07" db="EMBL/GenBank/DDBJ databases">
        <title>Whole genome Sequencing of Pseudoxanthomonas gei KCTC 32298 (T).</title>
        <authorList>
            <person name="Kumar S."/>
            <person name="Bansal K."/>
            <person name="Kaur A."/>
            <person name="Patil P."/>
            <person name="Sharma S."/>
            <person name="Patil P.B."/>
        </authorList>
    </citation>
    <scope>NUCLEOTIDE SEQUENCE [LARGE SCALE GENOMIC DNA]</scope>
    <source>
        <strain evidence="4 5">KCTC 32298</strain>
    </source>
</reference>
<evidence type="ECO:0000313" key="4">
    <source>
        <dbReference type="EMBL" id="NDK38718.1"/>
    </source>
</evidence>
<dbReference type="EMBL" id="QOVG01000004">
    <property type="protein sequence ID" value="NDK38718.1"/>
    <property type="molecule type" value="Genomic_DNA"/>
</dbReference>
<accession>A0ABX0ACV5</accession>
<dbReference type="Pfam" id="PF13692">
    <property type="entry name" value="Glyco_trans_1_4"/>
    <property type="match status" value="1"/>
</dbReference>
<evidence type="ECO:0000313" key="5">
    <source>
        <dbReference type="Proteomes" id="UP001429354"/>
    </source>
</evidence>
<keyword evidence="5" id="KW-1185">Reference proteome</keyword>
<comment type="caution">
    <text evidence="4">The sequence shown here is derived from an EMBL/GenBank/DDBJ whole genome shotgun (WGS) entry which is preliminary data.</text>
</comment>
<dbReference type="SUPFAM" id="SSF53756">
    <property type="entry name" value="UDP-Glycosyltransferase/glycogen phosphorylase"/>
    <property type="match status" value="1"/>
</dbReference>
<dbReference type="Gene3D" id="3.40.50.2000">
    <property type="entry name" value="Glycogen Phosphorylase B"/>
    <property type="match status" value="2"/>
</dbReference>
<dbReference type="Proteomes" id="UP001429354">
    <property type="component" value="Unassembled WGS sequence"/>
</dbReference>
<protein>
    <submittedName>
        <fullName evidence="4">Glycosyltransferase</fullName>
    </submittedName>
</protein>